<reference evidence="1" key="1">
    <citation type="submission" date="2019-07" db="EMBL/GenBank/DDBJ databases">
        <title>Annotation for the trematode Paragonimus miyazaki's.</title>
        <authorList>
            <person name="Choi Y.-J."/>
        </authorList>
    </citation>
    <scope>NUCLEOTIDE SEQUENCE</scope>
    <source>
        <strain evidence="1">Japan</strain>
    </source>
</reference>
<organism evidence="1 2">
    <name type="scientific">Paragonimus skrjabini miyazakii</name>
    <dbReference type="NCBI Taxonomy" id="59628"/>
    <lineage>
        <taxon>Eukaryota</taxon>
        <taxon>Metazoa</taxon>
        <taxon>Spiralia</taxon>
        <taxon>Lophotrochozoa</taxon>
        <taxon>Platyhelminthes</taxon>
        <taxon>Trematoda</taxon>
        <taxon>Digenea</taxon>
        <taxon>Plagiorchiida</taxon>
        <taxon>Troglotremata</taxon>
        <taxon>Troglotrematidae</taxon>
        <taxon>Paragonimus</taxon>
    </lineage>
</organism>
<keyword evidence="2" id="KW-1185">Reference proteome</keyword>
<sequence>RRSFSFQGPHVKVITFDVPLQINRRPLDAEQEKLTGSGTLGPLPRTRVSIAESLNESRSLQVPLASAFGCRIEVRLCAVSKSIDKVCLQN</sequence>
<name>A0A8S9YG34_9TREM</name>
<feature type="non-terminal residue" evidence="1">
    <location>
        <position position="1"/>
    </location>
</feature>
<gene>
    <name evidence="1" type="ORF">EG68_12061</name>
</gene>
<dbReference type="Proteomes" id="UP000822476">
    <property type="component" value="Unassembled WGS sequence"/>
</dbReference>
<evidence type="ECO:0000313" key="2">
    <source>
        <dbReference type="Proteomes" id="UP000822476"/>
    </source>
</evidence>
<protein>
    <submittedName>
        <fullName evidence="1">Uncharacterized protein</fullName>
    </submittedName>
</protein>
<comment type="caution">
    <text evidence="1">The sequence shown here is derived from an EMBL/GenBank/DDBJ whole genome shotgun (WGS) entry which is preliminary data.</text>
</comment>
<dbReference type="EMBL" id="JTDE01011796">
    <property type="protein sequence ID" value="KAF7234163.1"/>
    <property type="molecule type" value="Genomic_DNA"/>
</dbReference>
<proteinExistence type="predicted"/>
<evidence type="ECO:0000313" key="1">
    <source>
        <dbReference type="EMBL" id="KAF7234163.1"/>
    </source>
</evidence>
<feature type="non-terminal residue" evidence="1">
    <location>
        <position position="90"/>
    </location>
</feature>
<accession>A0A8S9YG34</accession>
<dbReference type="AlphaFoldDB" id="A0A8S9YG34"/>